<reference evidence="1 2" key="1">
    <citation type="submission" date="2018-06" db="EMBL/GenBank/DDBJ databases">
        <title>Azoarcus communis strain SWub3 genome.</title>
        <authorList>
            <person name="Zorraquino Salvo V."/>
            <person name="Toubiana D."/>
            <person name="Blumwald E."/>
        </authorList>
    </citation>
    <scope>NUCLEOTIDE SEQUENCE [LARGE SCALE GENOMIC DNA]</scope>
    <source>
        <strain evidence="1 2">SWub3</strain>
    </source>
</reference>
<name>A0A323UY40_9RHOO</name>
<dbReference type="RefSeq" id="WP_110525637.1">
    <property type="nucleotide sequence ID" value="NZ_QKOE01000009.1"/>
</dbReference>
<comment type="caution">
    <text evidence="1">The sequence shown here is derived from an EMBL/GenBank/DDBJ whole genome shotgun (WGS) entry which is preliminary data.</text>
</comment>
<accession>A0A323UY40</accession>
<dbReference type="Proteomes" id="UP000248259">
    <property type="component" value="Unassembled WGS sequence"/>
</dbReference>
<dbReference type="OrthoDB" id="9180880at2"/>
<dbReference type="InterPro" id="IPR032314">
    <property type="entry name" value="DUF4845"/>
</dbReference>
<keyword evidence="2" id="KW-1185">Reference proteome</keyword>
<protein>
    <submittedName>
        <fullName evidence="1">DUF4845 domain-containing protein</fullName>
    </submittedName>
</protein>
<dbReference type="EMBL" id="QKOE01000009">
    <property type="protein sequence ID" value="PZA16126.1"/>
    <property type="molecule type" value="Genomic_DNA"/>
</dbReference>
<gene>
    <name evidence="1" type="ORF">DNK49_13695</name>
</gene>
<dbReference type="Pfam" id="PF16137">
    <property type="entry name" value="DUF4845"/>
    <property type="match status" value="1"/>
</dbReference>
<organism evidence="1 2">
    <name type="scientific">Parazoarcus communis SWub3 = DSM 12120</name>
    <dbReference type="NCBI Taxonomy" id="1121029"/>
    <lineage>
        <taxon>Bacteria</taxon>
        <taxon>Pseudomonadati</taxon>
        <taxon>Pseudomonadota</taxon>
        <taxon>Betaproteobacteria</taxon>
        <taxon>Rhodocyclales</taxon>
        <taxon>Zoogloeaceae</taxon>
        <taxon>Parazoarcus</taxon>
    </lineage>
</organism>
<evidence type="ECO:0000313" key="1">
    <source>
        <dbReference type="EMBL" id="PZA16126.1"/>
    </source>
</evidence>
<proteinExistence type="predicted"/>
<dbReference type="AlphaFoldDB" id="A0A323UY40"/>
<evidence type="ECO:0000313" key="2">
    <source>
        <dbReference type="Proteomes" id="UP000248259"/>
    </source>
</evidence>
<sequence>MTSSRQRGLSLISTLIVGAFFAFALLIVFRTVPAVNEYMAIQRILKIVAEEGDNGASVSEMRRSFDRRGQIDDVSTVTGVDLAISKQAGKTLIQVEYGRKVPVAGNVSLLIDFQASSAPN</sequence>